<dbReference type="AlphaFoldDB" id="A0A1G1YK63"/>
<dbReference type="Pfam" id="PF18895">
    <property type="entry name" value="T4SS_pilin"/>
    <property type="match status" value="1"/>
</dbReference>
<evidence type="ECO:0000313" key="3">
    <source>
        <dbReference type="EMBL" id="OGY51857.1"/>
    </source>
</evidence>
<dbReference type="Proteomes" id="UP000177310">
    <property type="component" value="Unassembled WGS sequence"/>
</dbReference>
<feature type="chain" id="PRO_5009581571" evidence="2">
    <location>
        <begin position="26"/>
        <end position="134"/>
    </location>
</feature>
<gene>
    <name evidence="3" type="ORF">A3J59_04855</name>
</gene>
<accession>A0A1G1YK63</accession>
<organism evidence="3 4">
    <name type="scientific">Candidatus Buchananbacteria bacterium RIFCSPHIGHO2_02_FULL_56_16</name>
    <dbReference type="NCBI Taxonomy" id="1797542"/>
    <lineage>
        <taxon>Bacteria</taxon>
        <taxon>Candidatus Buchananiibacteriota</taxon>
    </lineage>
</organism>
<sequence length="134" mass="14132">MKKIILRLTLTMCLLLATLPLVSLAEDPGSLGNLLNQAGEGAGYNTDPELARTGVAMVAGSVARVFISLLGVIFMAYIIYGGFLWMTAAGNEERVSKARKIIRDGVIGIVVILSAAGIYVLVLKAFSISGFEGL</sequence>
<keyword evidence="1" id="KW-0812">Transmembrane</keyword>
<keyword evidence="1" id="KW-0472">Membrane</keyword>
<proteinExistence type="predicted"/>
<dbReference type="STRING" id="1797542.A3J59_04855"/>
<dbReference type="InterPro" id="IPR043993">
    <property type="entry name" value="T4SS_pilin"/>
</dbReference>
<protein>
    <submittedName>
        <fullName evidence="3">Uncharacterized protein</fullName>
    </submittedName>
</protein>
<feature type="transmembrane region" description="Helical" evidence="1">
    <location>
        <begin position="65"/>
        <end position="85"/>
    </location>
</feature>
<reference evidence="3 4" key="1">
    <citation type="journal article" date="2016" name="Nat. Commun.">
        <title>Thousands of microbial genomes shed light on interconnected biogeochemical processes in an aquifer system.</title>
        <authorList>
            <person name="Anantharaman K."/>
            <person name="Brown C.T."/>
            <person name="Hug L.A."/>
            <person name="Sharon I."/>
            <person name="Castelle C.J."/>
            <person name="Probst A.J."/>
            <person name="Thomas B.C."/>
            <person name="Singh A."/>
            <person name="Wilkins M.J."/>
            <person name="Karaoz U."/>
            <person name="Brodie E.L."/>
            <person name="Williams K.H."/>
            <person name="Hubbard S.S."/>
            <person name="Banfield J.F."/>
        </authorList>
    </citation>
    <scope>NUCLEOTIDE SEQUENCE [LARGE SCALE GENOMIC DNA]</scope>
</reference>
<keyword evidence="1" id="KW-1133">Transmembrane helix</keyword>
<evidence type="ECO:0000256" key="2">
    <source>
        <dbReference type="SAM" id="SignalP"/>
    </source>
</evidence>
<dbReference type="EMBL" id="MHIL01000013">
    <property type="protein sequence ID" value="OGY51857.1"/>
    <property type="molecule type" value="Genomic_DNA"/>
</dbReference>
<evidence type="ECO:0000313" key="4">
    <source>
        <dbReference type="Proteomes" id="UP000177310"/>
    </source>
</evidence>
<comment type="caution">
    <text evidence="3">The sequence shown here is derived from an EMBL/GenBank/DDBJ whole genome shotgun (WGS) entry which is preliminary data.</text>
</comment>
<evidence type="ECO:0000256" key="1">
    <source>
        <dbReference type="SAM" id="Phobius"/>
    </source>
</evidence>
<keyword evidence="2" id="KW-0732">Signal</keyword>
<feature type="signal peptide" evidence="2">
    <location>
        <begin position="1"/>
        <end position="25"/>
    </location>
</feature>
<name>A0A1G1YK63_9BACT</name>
<feature type="transmembrane region" description="Helical" evidence="1">
    <location>
        <begin position="106"/>
        <end position="126"/>
    </location>
</feature>